<dbReference type="PANTHER" id="PTHR33376">
    <property type="match status" value="1"/>
</dbReference>
<gene>
    <name evidence="4" type="ORF">FQP86_07825</name>
</gene>
<dbReference type="NCBIfam" id="TIGR00787">
    <property type="entry name" value="dctP"/>
    <property type="match status" value="1"/>
</dbReference>
<dbReference type="InterPro" id="IPR018389">
    <property type="entry name" value="DctP_fam"/>
</dbReference>
<comment type="similarity">
    <text evidence="1">Belongs to the bacterial solute-binding protein 7 family.</text>
</comment>
<dbReference type="STRING" id="553385.GCA_000591415_01718"/>
<dbReference type="AlphaFoldDB" id="A0A558HNQ4"/>
<reference evidence="4 5" key="1">
    <citation type="submission" date="2019-07" db="EMBL/GenBank/DDBJ databases">
        <title>Diversity of Bacteria from Kongsfjorden, Arctic.</title>
        <authorList>
            <person name="Yu Y."/>
        </authorList>
    </citation>
    <scope>NUCLEOTIDE SEQUENCE [LARGE SCALE GENOMIC DNA]</scope>
    <source>
        <strain evidence="4 5">SM1923</strain>
    </source>
</reference>
<dbReference type="InterPro" id="IPR038404">
    <property type="entry name" value="TRAP_DctP_sf"/>
</dbReference>
<dbReference type="GO" id="GO:0030288">
    <property type="term" value="C:outer membrane-bounded periplasmic space"/>
    <property type="evidence" value="ECO:0007669"/>
    <property type="project" value="InterPro"/>
</dbReference>
<evidence type="ECO:0000256" key="1">
    <source>
        <dbReference type="ARBA" id="ARBA00009023"/>
    </source>
</evidence>
<dbReference type="GO" id="GO:0055085">
    <property type="term" value="P:transmembrane transport"/>
    <property type="evidence" value="ECO:0007669"/>
    <property type="project" value="InterPro"/>
</dbReference>
<evidence type="ECO:0000256" key="3">
    <source>
        <dbReference type="ARBA" id="ARBA00022729"/>
    </source>
</evidence>
<dbReference type="PANTHER" id="PTHR33376:SF7">
    <property type="entry name" value="C4-DICARBOXYLATE-BINDING PROTEIN DCTB"/>
    <property type="match status" value="1"/>
</dbReference>
<dbReference type="PIRSF" id="PIRSF006470">
    <property type="entry name" value="DctB"/>
    <property type="match status" value="1"/>
</dbReference>
<comment type="caution">
    <text evidence="4">The sequence shown here is derived from an EMBL/GenBank/DDBJ whole genome shotgun (WGS) entry which is preliminary data.</text>
</comment>
<dbReference type="OrthoDB" id="9771186at2"/>
<keyword evidence="3" id="KW-0732">Signal</keyword>
<dbReference type="CDD" id="cd13603">
    <property type="entry name" value="PBP2_TRAP_Siap_TeaA_like"/>
    <property type="match status" value="1"/>
</dbReference>
<dbReference type="EMBL" id="VNFH01000005">
    <property type="protein sequence ID" value="TVU70770.1"/>
    <property type="molecule type" value="Genomic_DNA"/>
</dbReference>
<keyword evidence="5" id="KW-1185">Reference proteome</keyword>
<sequence length="308" mass="33485">MALGDAAGGTQYELGQTFARLVEEKSAGDIKVEMFPNGQLGSEQDTVNNANMGLVDLSVVAINNLTPFSPSVGVLTLPYVIHGPQDAKTLTHGKIGDELRDNTLRDAGIRILGWAYSGCRRLTNSKGPVASPEDLKGMVIRVPKNEIMISSYQAWGVNPNPLAWSETFTALQQGVVDGQDNPYITIDAMKFYEVQNHVTDSCYVFSLEPLIMGEGAFQDLSEANQTLVLDAAKEATAHSYDYLLATEDSIKKSLVEDHGMTITEPANDEKEWIAQASSIWPDFYDSIGGRDKLVEVLEVLGRDPASAP</sequence>
<dbReference type="NCBIfam" id="NF037995">
    <property type="entry name" value="TRAP_S1"/>
    <property type="match status" value="1"/>
</dbReference>
<evidence type="ECO:0000313" key="4">
    <source>
        <dbReference type="EMBL" id="TVU70770.1"/>
    </source>
</evidence>
<accession>A0A558HNQ4</accession>
<dbReference type="Proteomes" id="UP000319941">
    <property type="component" value="Unassembled WGS sequence"/>
</dbReference>
<proteinExistence type="inferred from homology"/>
<name>A0A558HNQ4_9GAMM</name>
<dbReference type="Pfam" id="PF03480">
    <property type="entry name" value="DctP"/>
    <property type="match status" value="1"/>
</dbReference>
<dbReference type="InterPro" id="IPR004682">
    <property type="entry name" value="TRAP_DctP"/>
</dbReference>
<organism evidence="4 5">
    <name type="scientific">Cobetia crustatorum</name>
    <dbReference type="NCBI Taxonomy" id="553385"/>
    <lineage>
        <taxon>Bacteria</taxon>
        <taxon>Pseudomonadati</taxon>
        <taxon>Pseudomonadota</taxon>
        <taxon>Gammaproteobacteria</taxon>
        <taxon>Oceanospirillales</taxon>
        <taxon>Halomonadaceae</taxon>
        <taxon>Cobetia</taxon>
    </lineage>
</organism>
<protein>
    <submittedName>
        <fullName evidence="4">TRAP transporter substrate-binding protein</fullName>
    </submittedName>
</protein>
<evidence type="ECO:0000256" key="2">
    <source>
        <dbReference type="ARBA" id="ARBA00022448"/>
    </source>
</evidence>
<dbReference type="Gene3D" id="3.40.190.170">
    <property type="entry name" value="Bacterial extracellular solute-binding protein, family 7"/>
    <property type="match status" value="1"/>
</dbReference>
<evidence type="ECO:0000313" key="5">
    <source>
        <dbReference type="Proteomes" id="UP000319941"/>
    </source>
</evidence>
<keyword evidence="2" id="KW-0813">Transport</keyword>